<evidence type="ECO:0000313" key="2">
    <source>
        <dbReference type="Proteomes" id="UP000789366"/>
    </source>
</evidence>
<proteinExistence type="predicted"/>
<name>A0ACA9K4H2_9GLOM</name>
<organism evidence="1 2">
    <name type="scientific">Cetraspora pellucida</name>
    <dbReference type="NCBI Taxonomy" id="1433469"/>
    <lineage>
        <taxon>Eukaryota</taxon>
        <taxon>Fungi</taxon>
        <taxon>Fungi incertae sedis</taxon>
        <taxon>Mucoromycota</taxon>
        <taxon>Glomeromycotina</taxon>
        <taxon>Glomeromycetes</taxon>
        <taxon>Diversisporales</taxon>
        <taxon>Gigasporaceae</taxon>
        <taxon>Cetraspora</taxon>
    </lineage>
</organism>
<evidence type="ECO:0000313" key="1">
    <source>
        <dbReference type="EMBL" id="CAG8451964.1"/>
    </source>
</evidence>
<feature type="non-terminal residue" evidence="1">
    <location>
        <position position="192"/>
    </location>
</feature>
<dbReference type="Proteomes" id="UP000789366">
    <property type="component" value="Unassembled WGS sequence"/>
</dbReference>
<gene>
    <name evidence="1" type="ORF">SPELUC_LOCUS842</name>
</gene>
<dbReference type="EMBL" id="CAJVPW010000374">
    <property type="protein sequence ID" value="CAG8451964.1"/>
    <property type="molecule type" value="Genomic_DNA"/>
</dbReference>
<accession>A0ACA9K4H2</accession>
<sequence>MAKIKLSISLSDNLYSLCKLKGILYLKPELDIETKWNSTYYMLQKMQKIKTALNFLAADHSSIRLLYPNNNEQHNLKNMLTLLELLEAATKLLSAALYPTMGDICLVFLNIQEYLNMCIEKKEFSQNKNLRNRLESKELLVSNYNPRQESTTTDTNKLDNYLMFDIIEEDTNPLNWPLVLQPVFMLKARSLI</sequence>
<comment type="caution">
    <text evidence="1">The sequence shown here is derived from an EMBL/GenBank/DDBJ whole genome shotgun (WGS) entry which is preliminary data.</text>
</comment>
<protein>
    <submittedName>
        <fullName evidence="1">10739_t:CDS:1</fullName>
    </submittedName>
</protein>
<keyword evidence="2" id="KW-1185">Reference proteome</keyword>
<reference evidence="1" key="1">
    <citation type="submission" date="2021-06" db="EMBL/GenBank/DDBJ databases">
        <authorList>
            <person name="Kallberg Y."/>
            <person name="Tangrot J."/>
            <person name="Rosling A."/>
        </authorList>
    </citation>
    <scope>NUCLEOTIDE SEQUENCE</scope>
    <source>
        <strain evidence="1">28 12/20/2015</strain>
    </source>
</reference>